<dbReference type="Pfam" id="PF04213">
    <property type="entry name" value="HtaA"/>
    <property type="match status" value="1"/>
</dbReference>
<keyword evidence="3" id="KW-1185">Reference proteome</keyword>
<proteinExistence type="predicted"/>
<protein>
    <recommendedName>
        <fullName evidence="1">Htaa domain-containing protein</fullName>
    </recommendedName>
</protein>
<evidence type="ECO:0000259" key="1">
    <source>
        <dbReference type="Pfam" id="PF04213"/>
    </source>
</evidence>
<sequence>MEITTTQDSPAADSGADVTRLAHGLRWGIKASFLDYVRRMPDGQGSVGDGAVPVGSGELFYEYDADGSSPDVWSFRGDVRFSGHYGMLFVRVAHPTIELVGDRAVLTIEDPQARDGAPRVPLVTGTLQRVADQAPTVVWGSDNVTLTAAGVELFNDVYAEGEAFEPFVVQLPAGS</sequence>
<dbReference type="RefSeq" id="WP_344041942.1">
    <property type="nucleotide sequence ID" value="NZ_BAAAPB010000001.1"/>
</dbReference>
<comment type="caution">
    <text evidence="2">The sequence shown here is derived from an EMBL/GenBank/DDBJ whole genome shotgun (WGS) entry which is preliminary data.</text>
</comment>
<accession>A0ABN2QAE0</accession>
<dbReference type="InterPro" id="IPR007331">
    <property type="entry name" value="Htaa"/>
</dbReference>
<evidence type="ECO:0000313" key="3">
    <source>
        <dbReference type="Proteomes" id="UP001500571"/>
    </source>
</evidence>
<evidence type="ECO:0000313" key="2">
    <source>
        <dbReference type="EMBL" id="GAA1948305.1"/>
    </source>
</evidence>
<dbReference type="Proteomes" id="UP001500571">
    <property type="component" value="Unassembled WGS sequence"/>
</dbReference>
<name>A0ABN2QAE0_9ACTN</name>
<organism evidence="2 3">
    <name type="scientific">Nocardioides panacihumi</name>
    <dbReference type="NCBI Taxonomy" id="400774"/>
    <lineage>
        <taxon>Bacteria</taxon>
        <taxon>Bacillati</taxon>
        <taxon>Actinomycetota</taxon>
        <taxon>Actinomycetes</taxon>
        <taxon>Propionibacteriales</taxon>
        <taxon>Nocardioidaceae</taxon>
        <taxon>Nocardioides</taxon>
    </lineage>
</organism>
<feature type="domain" description="Htaa" evidence="1">
    <location>
        <begin position="25"/>
        <end position="168"/>
    </location>
</feature>
<dbReference type="EMBL" id="BAAAPB010000001">
    <property type="protein sequence ID" value="GAA1948305.1"/>
    <property type="molecule type" value="Genomic_DNA"/>
</dbReference>
<reference evidence="2 3" key="1">
    <citation type="journal article" date="2019" name="Int. J. Syst. Evol. Microbiol.">
        <title>The Global Catalogue of Microorganisms (GCM) 10K type strain sequencing project: providing services to taxonomists for standard genome sequencing and annotation.</title>
        <authorList>
            <consortium name="The Broad Institute Genomics Platform"/>
            <consortium name="The Broad Institute Genome Sequencing Center for Infectious Disease"/>
            <person name="Wu L."/>
            <person name="Ma J."/>
        </authorList>
    </citation>
    <scope>NUCLEOTIDE SEQUENCE [LARGE SCALE GENOMIC DNA]</scope>
    <source>
        <strain evidence="2 3">JCM 15309</strain>
    </source>
</reference>
<gene>
    <name evidence="2" type="ORF">GCM10009798_04340</name>
</gene>